<reference evidence="1" key="1">
    <citation type="submission" date="2020-01" db="EMBL/GenBank/DDBJ databases">
        <title>Genome sequence of Kobresia littledalei, the first chromosome-level genome in the family Cyperaceae.</title>
        <authorList>
            <person name="Qu G."/>
        </authorList>
    </citation>
    <scope>NUCLEOTIDE SEQUENCE</scope>
    <source>
        <strain evidence="1">C.B.Clarke</strain>
        <tissue evidence="1">Leaf</tissue>
    </source>
</reference>
<name>A0A833QU52_9POAL</name>
<keyword evidence="2" id="KW-1185">Reference proteome</keyword>
<evidence type="ECO:0000313" key="1">
    <source>
        <dbReference type="EMBL" id="KAF3327991.1"/>
    </source>
</evidence>
<dbReference type="Gene3D" id="1.10.10.60">
    <property type="entry name" value="Homeodomain-like"/>
    <property type="match status" value="1"/>
</dbReference>
<dbReference type="EMBL" id="SWLB01000016">
    <property type="protein sequence ID" value="KAF3327991.1"/>
    <property type="molecule type" value="Genomic_DNA"/>
</dbReference>
<dbReference type="AlphaFoldDB" id="A0A833QU52"/>
<protein>
    <submittedName>
        <fullName evidence="1">Uncharacterized protein</fullName>
    </submittedName>
</protein>
<dbReference type="PANTHER" id="PTHR14000:SF6">
    <property type="entry name" value="OS02G0631200 PROTEIN"/>
    <property type="match status" value="1"/>
</dbReference>
<gene>
    <name evidence="1" type="ORF">FCM35_KLT06597</name>
</gene>
<accession>A0A833QU52</accession>
<evidence type="ECO:0000313" key="2">
    <source>
        <dbReference type="Proteomes" id="UP000623129"/>
    </source>
</evidence>
<dbReference type="Proteomes" id="UP000623129">
    <property type="component" value="Unassembled WGS sequence"/>
</dbReference>
<sequence length="287" mass="32252">MEADPNMNFGPFSHYNNHQVPSFSLQYNDSSGFDGIGNPVSMSGNADAMPGISFMMPPGSSPANMALSPARRLVHGPAWSIKWTPHEQAILNHGLEEFANDPVITKYAKIATRLINKTVRDVAMRCQWMKKKEQEKRQMIEQMHLRRSMRDRKERLASSSLEAYNHQHIQTASSSSLPVMHNSHTNQNDPISSEVLRLLEENDRALDMIARNIEKGQIQNGALLNYVGSNIENLLLGINGPNSSLRRMPPIPVSINEDLFRAMWPSFSSMASTSSNFNLSEVPRRHS</sequence>
<dbReference type="OrthoDB" id="10455594at2759"/>
<proteinExistence type="predicted"/>
<comment type="caution">
    <text evidence="1">The sequence shown here is derived from an EMBL/GenBank/DDBJ whole genome shotgun (WGS) entry which is preliminary data.</text>
</comment>
<dbReference type="PANTHER" id="PTHR14000">
    <property type="entry name" value="FINGER CCCH DOMAIN PROTEIN, PUTATIVE (DUF3755)-RELATED"/>
    <property type="match status" value="1"/>
</dbReference>
<organism evidence="1 2">
    <name type="scientific">Carex littledalei</name>
    <dbReference type="NCBI Taxonomy" id="544730"/>
    <lineage>
        <taxon>Eukaryota</taxon>
        <taxon>Viridiplantae</taxon>
        <taxon>Streptophyta</taxon>
        <taxon>Embryophyta</taxon>
        <taxon>Tracheophyta</taxon>
        <taxon>Spermatophyta</taxon>
        <taxon>Magnoliopsida</taxon>
        <taxon>Liliopsida</taxon>
        <taxon>Poales</taxon>
        <taxon>Cyperaceae</taxon>
        <taxon>Cyperoideae</taxon>
        <taxon>Cariceae</taxon>
        <taxon>Carex</taxon>
        <taxon>Carex subgen. Euthyceras</taxon>
    </lineage>
</organism>